<evidence type="ECO:0000313" key="2">
    <source>
        <dbReference type="EMBL" id="PVY38772.1"/>
    </source>
</evidence>
<accession>A0A2U1AQS6</accession>
<dbReference type="GeneID" id="78296177"/>
<evidence type="ECO:0000256" key="1">
    <source>
        <dbReference type="SAM" id="MobiDB-lite"/>
    </source>
</evidence>
<sequence>MMIYDLDSKRYLARHPRWALGWFDRLRGMIGRRFAAGEFDAMVFPRCGAVHSWWMTVPIDLVFLDRESKVIRLKSDFRPWRLPAGCRGAVTVIELPAGAIERAACRVGHRINLNSTLDGEAIEKLQSETILKNAGASPCSAEPGTGTGTNKGFR</sequence>
<dbReference type="InterPro" id="IPR038695">
    <property type="entry name" value="Saro_0823-like_sf"/>
</dbReference>
<gene>
    <name evidence="2" type="ORF">C8D82_1248</name>
</gene>
<organism evidence="2 3">
    <name type="scientific">Victivallis vadensis</name>
    <dbReference type="NCBI Taxonomy" id="172901"/>
    <lineage>
        <taxon>Bacteria</taxon>
        <taxon>Pseudomonadati</taxon>
        <taxon>Lentisphaerota</taxon>
        <taxon>Lentisphaeria</taxon>
        <taxon>Victivallales</taxon>
        <taxon>Victivallaceae</taxon>
        <taxon>Victivallis</taxon>
    </lineage>
</organism>
<dbReference type="InterPro" id="IPR003795">
    <property type="entry name" value="DUF192"/>
</dbReference>
<proteinExistence type="predicted"/>
<dbReference type="Gene3D" id="2.60.120.1140">
    <property type="entry name" value="Protein of unknown function DUF192"/>
    <property type="match status" value="1"/>
</dbReference>
<dbReference type="OrthoDB" id="9813379at2"/>
<name>A0A2U1AQS6_9BACT</name>
<feature type="region of interest" description="Disordered" evidence="1">
    <location>
        <begin position="135"/>
        <end position="154"/>
    </location>
</feature>
<reference evidence="2 3" key="1">
    <citation type="submission" date="2018-04" db="EMBL/GenBank/DDBJ databases">
        <title>Genomic Encyclopedia of Type Strains, Phase IV (KMG-IV): sequencing the most valuable type-strain genomes for metagenomic binning, comparative biology and taxonomic classification.</title>
        <authorList>
            <person name="Goeker M."/>
        </authorList>
    </citation>
    <scope>NUCLEOTIDE SEQUENCE [LARGE SCALE GENOMIC DNA]</scope>
    <source>
        <strain evidence="2 3">DSM 14823</strain>
    </source>
</reference>
<dbReference type="Pfam" id="PF02643">
    <property type="entry name" value="DUF192"/>
    <property type="match status" value="1"/>
</dbReference>
<protein>
    <recommendedName>
        <fullName evidence="4">DUF192 domain-containing protein</fullName>
    </recommendedName>
</protein>
<dbReference type="Proteomes" id="UP000245959">
    <property type="component" value="Unassembled WGS sequence"/>
</dbReference>
<comment type="caution">
    <text evidence="2">The sequence shown here is derived from an EMBL/GenBank/DDBJ whole genome shotgun (WGS) entry which is preliminary data.</text>
</comment>
<dbReference type="RefSeq" id="WP_116884887.1">
    <property type="nucleotide sequence ID" value="NZ_CABMMC010000093.1"/>
</dbReference>
<feature type="compositionally biased region" description="Gly residues" evidence="1">
    <location>
        <begin position="145"/>
        <end position="154"/>
    </location>
</feature>
<evidence type="ECO:0000313" key="3">
    <source>
        <dbReference type="Proteomes" id="UP000245959"/>
    </source>
</evidence>
<dbReference type="AlphaFoldDB" id="A0A2U1AQS6"/>
<keyword evidence="3" id="KW-1185">Reference proteome</keyword>
<dbReference type="EMBL" id="QEKH01000024">
    <property type="protein sequence ID" value="PVY38772.1"/>
    <property type="molecule type" value="Genomic_DNA"/>
</dbReference>
<evidence type="ECO:0008006" key="4">
    <source>
        <dbReference type="Google" id="ProtNLM"/>
    </source>
</evidence>